<feature type="compositionally biased region" description="Pro residues" evidence="1">
    <location>
        <begin position="268"/>
        <end position="280"/>
    </location>
</feature>
<evidence type="ECO:0000313" key="2">
    <source>
        <dbReference type="EMBL" id="SCE79979.1"/>
    </source>
</evidence>
<dbReference type="EMBL" id="FMCW01000007">
    <property type="protein sequence ID" value="SCE79979.1"/>
    <property type="molecule type" value="Genomic_DNA"/>
</dbReference>
<dbReference type="Proteomes" id="UP000199375">
    <property type="component" value="Unassembled WGS sequence"/>
</dbReference>
<name>A0A1C4V897_9ACTN</name>
<dbReference type="AlphaFoldDB" id="A0A1C4V897"/>
<sequence>MVAWRAVAARDNADWCDLVGRAHGLAGARDTDAWTVPRRSPPWYPDAVTLRPGVDAARLLARIDAGPGASVKDSFADLDLAPHGFRVLFTAEWIHRPPAGPPATPLVASPLTPPGTPLVALPGAGPTALAPVTSARGLAAWSAAAGSEALHRPALLADPRVTILARRAGDGAVTAGAVLTDCGPAVGVSNVLAADGDLAGVWRGVVAACPGRPLVGYESGGGLPPAEEAGFRRVGPLRVWLRPDRHRDPDRHRVTTLRNRRTPARSPVHPPTPPSPPVSPLPLTFGPLLCTHRRSISVELAE</sequence>
<proteinExistence type="predicted"/>
<evidence type="ECO:0000313" key="3">
    <source>
        <dbReference type="Proteomes" id="UP000199375"/>
    </source>
</evidence>
<protein>
    <submittedName>
        <fullName evidence="2">Uncharacterized protein</fullName>
    </submittedName>
</protein>
<feature type="compositionally biased region" description="Basic and acidic residues" evidence="1">
    <location>
        <begin position="244"/>
        <end position="253"/>
    </location>
</feature>
<reference evidence="2 3" key="1">
    <citation type="submission" date="2016-06" db="EMBL/GenBank/DDBJ databases">
        <authorList>
            <person name="Kjaerup R.B."/>
            <person name="Dalgaard T.S."/>
            <person name="Juul-Madsen H.R."/>
        </authorList>
    </citation>
    <scope>NUCLEOTIDE SEQUENCE [LARGE SCALE GENOMIC DNA]</scope>
    <source>
        <strain evidence="2 3">DSM 45626</strain>
    </source>
</reference>
<feature type="region of interest" description="Disordered" evidence="1">
    <location>
        <begin position="244"/>
        <end position="280"/>
    </location>
</feature>
<dbReference type="RefSeq" id="WP_256091835.1">
    <property type="nucleotide sequence ID" value="NZ_FMCW01000007.1"/>
</dbReference>
<accession>A0A1C4V897</accession>
<gene>
    <name evidence="2" type="ORF">GA0070558_10797</name>
</gene>
<feature type="compositionally biased region" description="Basic residues" evidence="1">
    <location>
        <begin position="254"/>
        <end position="263"/>
    </location>
</feature>
<evidence type="ECO:0000256" key="1">
    <source>
        <dbReference type="SAM" id="MobiDB-lite"/>
    </source>
</evidence>
<organism evidence="2 3">
    <name type="scientific">Micromonospora haikouensis</name>
    <dbReference type="NCBI Taxonomy" id="686309"/>
    <lineage>
        <taxon>Bacteria</taxon>
        <taxon>Bacillati</taxon>
        <taxon>Actinomycetota</taxon>
        <taxon>Actinomycetes</taxon>
        <taxon>Micromonosporales</taxon>
        <taxon>Micromonosporaceae</taxon>
        <taxon>Micromonospora</taxon>
    </lineage>
</organism>